<dbReference type="PANTHER" id="PTHR31299:SF0">
    <property type="entry name" value="ESTERASE, PUTATIVE (AFU_ORTHOLOGUE AFUA_1G05850)-RELATED"/>
    <property type="match status" value="1"/>
</dbReference>
<dbReference type="EMBL" id="CP080647">
    <property type="protein sequence ID" value="QYX79100.1"/>
    <property type="molecule type" value="Genomic_DNA"/>
</dbReference>
<evidence type="ECO:0000313" key="2">
    <source>
        <dbReference type="EMBL" id="QYX79100.1"/>
    </source>
</evidence>
<dbReference type="PANTHER" id="PTHR31299">
    <property type="entry name" value="ESTERASE, PUTATIVE (AFU_ORTHOLOGUE AFUA_1G05850)-RELATED"/>
    <property type="match status" value="1"/>
</dbReference>
<sequence length="377" mass="41036">MSQDIRDFVTPSCDLLALGEPTHLEPAFGHARNELFAQLVEEGFRSIALETDRVPALALNDHVRDGTGDFDEVMREGIAFGRGELAPNRELITWMREYNRTRPPEERLAFHGFDAEMENMSAPSPRRCLEAARAYLARDEGLASPLALAADPALDIASLAGDDERWSRTEAVLDAACSIGATPEAEALRCLADDMLTEFHARAPQLIAATSRAEWYRAKAHLMAAIGLLRYHRQLARPAEESVRISRMLATRDALMVENLLDIRAIEADRGPTLVFGHNVHLQRGPSHMRMRDLDLDWHGAGAVLGPLVGERYVFVAGSLDGDDPSDPAGPTPGRHGGAVRPRATTWTLSPAPVSADGPDEAALKGADGVLRISAHA</sequence>
<gene>
    <name evidence="2" type="ORF">K1J60_23600</name>
</gene>
<reference evidence="2 3" key="1">
    <citation type="submission" date="2021-08" db="EMBL/GenBank/DDBJ databases">
        <authorList>
            <person name="Ping M."/>
        </authorList>
    </citation>
    <scope>NUCLEOTIDE SEQUENCE [LARGE SCALE GENOMIC DNA]</scope>
    <source>
        <strain evidence="2 3">MG28</strain>
    </source>
</reference>
<protein>
    <submittedName>
        <fullName evidence="2">Erythromycin esterase family protein</fullName>
    </submittedName>
</protein>
<keyword evidence="3" id="KW-1185">Reference proteome</keyword>
<dbReference type="InterPro" id="IPR052036">
    <property type="entry name" value="Hydrolase/PRTase-associated"/>
</dbReference>
<dbReference type="RefSeq" id="WP_220647919.1">
    <property type="nucleotide sequence ID" value="NZ_CP080647.1"/>
</dbReference>
<accession>A0ABX8XTL0</accession>
<proteinExistence type="predicted"/>
<dbReference type="InterPro" id="IPR007815">
    <property type="entry name" value="Emycin_Estase"/>
</dbReference>
<dbReference type="Pfam" id="PF05139">
    <property type="entry name" value="Erythro_esteras"/>
    <property type="match status" value="1"/>
</dbReference>
<dbReference type="CDD" id="cd14728">
    <property type="entry name" value="Ere-like"/>
    <property type="match status" value="1"/>
</dbReference>
<dbReference type="Gene3D" id="3.30.1870.10">
    <property type="entry name" value="EreA-like, domain 2"/>
    <property type="match status" value="1"/>
</dbReference>
<dbReference type="Proteomes" id="UP000827138">
    <property type="component" value="Chromosome"/>
</dbReference>
<feature type="region of interest" description="Disordered" evidence="1">
    <location>
        <begin position="320"/>
        <end position="361"/>
    </location>
</feature>
<evidence type="ECO:0000313" key="3">
    <source>
        <dbReference type="Proteomes" id="UP000827138"/>
    </source>
</evidence>
<evidence type="ECO:0000256" key="1">
    <source>
        <dbReference type="SAM" id="MobiDB-lite"/>
    </source>
</evidence>
<organism evidence="2 3">
    <name type="scientific">Streptomyces akebiae</name>
    <dbReference type="NCBI Taxonomy" id="2865673"/>
    <lineage>
        <taxon>Bacteria</taxon>
        <taxon>Bacillati</taxon>
        <taxon>Actinomycetota</taxon>
        <taxon>Actinomycetes</taxon>
        <taxon>Kitasatosporales</taxon>
        <taxon>Streptomycetaceae</taxon>
        <taxon>Streptomyces</taxon>
    </lineage>
</organism>
<dbReference type="SUPFAM" id="SSF159501">
    <property type="entry name" value="EreA/ChaN-like"/>
    <property type="match status" value="1"/>
</dbReference>
<name>A0ABX8XTL0_9ACTN</name>